<evidence type="ECO:0000256" key="1">
    <source>
        <dbReference type="ARBA" id="ARBA00009437"/>
    </source>
</evidence>
<feature type="domain" description="HTH lysR-type" evidence="5">
    <location>
        <begin position="1"/>
        <end position="59"/>
    </location>
</feature>
<dbReference type="FunFam" id="3.40.190.290:FF:000001">
    <property type="entry name" value="Transcriptional regulator, LysR family"/>
    <property type="match status" value="1"/>
</dbReference>
<gene>
    <name evidence="6" type="ORF">SAMN02745775_106163</name>
</gene>
<comment type="similarity">
    <text evidence="1">Belongs to the LysR transcriptional regulatory family.</text>
</comment>
<dbReference type="Gene3D" id="1.10.10.10">
    <property type="entry name" value="Winged helix-like DNA-binding domain superfamily/Winged helix DNA-binding domain"/>
    <property type="match status" value="1"/>
</dbReference>
<dbReference type="GO" id="GO:0003700">
    <property type="term" value="F:DNA-binding transcription factor activity"/>
    <property type="evidence" value="ECO:0007669"/>
    <property type="project" value="InterPro"/>
</dbReference>
<dbReference type="InterPro" id="IPR036390">
    <property type="entry name" value="WH_DNA-bd_sf"/>
</dbReference>
<dbReference type="Pfam" id="PF03466">
    <property type="entry name" value="LysR_substrate"/>
    <property type="match status" value="1"/>
</dbReference>
<dbReference type="SUPFAM" id="SSF53850">
    <property type="entry name" value="Periplasmic binding protein-like II"/>
    <property type="match status" value="1"/>
</dbReference>
<keyword evidence="7" id="KW-1185">Reference proteome</keyword>
<dbReference type="PROSITE" id="PS50931">
    <property type="entry name" value="HTH_LYSR"/>
    <property type="match status" value="1"/>
</dbReference>
<evidence type="ECO:0000256" key="3">
    <source>
        <dbReference type="ARBA" id="ARBA00023125"/>
    </source>
</evidence>
<dbReference type="EMBL" id="FOSQ01000006">
    <property type="protein sequence ID" value="SFK72564.1"/>
    <property type="molecule type" value="Genomic_DNA"/>
</dbReference>
<evidence type="ECO:0000313" key="7">
    <source>
        <dbReference type="Proteomes" id="UP000199473"/>
    </source>
</evidence>
<proteinExistence type="inferred from homology"/>
<dbReference type="Proteomes" id="UP000199473">
    <property type="component" value="Unassembled WGS sequence"/>
</dbReference>
<evidence type="ECO:0000259" key="5">
    <source>
        <dbReference type="PROSITE" id="PS50931"/>
    </source>
</evidence>
<protein>
    <submittedName>
        <fullName evidence="6">DNA-binding transcriptional regulator, LysR family</fullName>
    </submittedName>
</protein>
<dbReference type="InterPro" id="IPR036388">
    <property type="entry name" value="WH-like_DNA-bd_sf"/>
</dbReference>
<dbReference type="AlphaFoldDB" id="A0A1I4BUT9"/>
<name>A0A1I4BUT9_9PROT</name>
<dbReference type="RefSeq" id="WP_175533982.1">
    <property type="nucleotide sequence ID" value="NZ_FOSQ01000006.1"/>
</dbReference>
<dbReference type="PANTHER" id="PTHR30537">
    <property type="entry name" value="HTH-TYPE TRANSCRIPTIONAL REGULATOR"/>
    <property type="match status" value="1"/>
</dbReference>
<evidence type="ECO:0000313" key="6">
    <source>
        <dbReference type="EMBL" id="SFK72564.1"/>
    </source>
</evidence>
<dbReference type="CDD" id="cd08422">
    <property type="entry name" value="PBP2_CrgA_like"/>
    <property type="match status" value="1"/>
</dbReference>
<organism evidence="6 7">
    <name type="scientific">Falsiroseomonas stagni DSM 19981</name>
    <dbReference type="NCBI Taxonomy" id="1123062"/>
    <lineage>
        <taxon>Bacteria</taxon>
        <taxon>Pseudomonadati</taxon>
        <taxon>Pseudomonadota</taxon>
        <taxon>Alphaproteobacteria</taxon>
        <taxon>Acetobacterales</taxon>
        <taxon>Roseomonadaceae</taxon>
        <taxon>Falsiroseomonas</taxon>
    </lineage>
</organism>
<dbReference type="PANTHER" id="PTHR30537:SF5">
    <property type="entry name" value="HTH-TYPE TRANSCRIPTIONAL ACTIVATOR TTDR-RELATED"/>
    <property type="match status" value="1"/>
</dbReference>
<dbReference type="Gene3D" id="3.40.190.290">
    <property type="match status" value="1"/>
</dbReference>
<dbReference type="InterPro" id="IPR058163">
    <property type="entry name" value="LysR-type_TF_proteobact-type"/>
</dbReference>
<accession>A0A1I4BUT9</accession>
<reference evidence="6 7" key="1">
    <citation type="submission" date="2016-10" db="EMBL/GenBank/DDBJ databases">
        <authorList>
            <person name="de Groot N.N."/>
        </authorList>
    </citation>
    <scope>NUCLEOTIDE SEQUENCE [LARGE SCALE GENOMIC DNA]</scope>
    <source>
        <strain evidence="6 7">DSM 19981</strain>
    </source>
</reference>
<keyword evidence="2" id="KW-0805">Transcription regulation</keyword>
<keyword evidence="4" id="KW-0804">Transcription</keyword>
<evidence type="ECO:0000256" key="4">
    <source>
        <dbReference type="ARBA" id="ARBA00023163"/>
    </source>
</evidence>
<dbReference type="Pfam" id="PF00126">
    <property type="entry name" value="HTH_1"/>
    <property type="match status" value="1"/>
</dbReference>
<dbReference type="STRING" id="1123062.SAMN02745775_106163"/>
<sequence length="296" mass="32417">MEHLAGTTAFIRTVELGSQAAAAAALGLSRMAVGRQIQGLEQRLGVRLLQRTTRRQVLTEAGTAFFEQARQAMQLLQQAAEEASEFQSSLRGTLRISAPLSFSLRSFCPVLARFSEAYPALQVDLMLSDRQVDLVEDGFDLALRIGQLTDGSLASRRLARFAVLACAAPAYLARHAAPRLPEDLLAHNCLRYSRSAQMKGWQLPRPDGTTAVVPVRGNFDCNNGDALLGAAIAGQGIILQPAFIVEDALRDGRLVRLLADHPTRFIELHAVFPATRMMPVKLRRLLDFLVEAYRAA</sequence>
<dbReference type="InterPro" id="IPR005119">
    <property type="entry name" value="LysR_subst-bd"/>
</dbReference>
<evidence type="ECO:0000256" key="2">
    <source>
        <dbReference type="ARBA" id="ARBA00023015"/>
    </source>
</evidence>
<dbReference type="GO" id="GO:0006351">
    <property type="term" value="P:DNA-templated transcription"/>
    <property type="evidence" value="ECO:0007669"/>
    <property type="project" value="TreeGrafter"/>
</dbReference>
<dbReference type="GO" id="GO:0043565">
    <property type="term" value="F:sequence-specific DNA binding"/>
    <property type="evidence" value="ECO:0007669"/>
    <property type="project" value="TreeGrafter"/>
</dbReference>
<dbReference type="InterPro" id="IPR000847">
    <property type="entry name" value="LysR_HTH_N"/>
</dbReference>
<dbReference type="SUPFAM" id="SSF46785">
    <property type="entry name" value="Winged helix' DNA-binding domain"/>
    <property type="match status" value="1"/>
</dbReference>
<keyword evidence="3 6" id="KW-0238">DNA-binding</keyword>